<comment type="similarity">
    <text evidence="1 6">Belongs to the peptidase S14 family.</text>
</comment>
<dbReference type="GO" id="GO:0009368">
    <property type="term" value="C:endopeptidase Clp complex"/>
    <property type="evidence" value="ECO:0007669"/>
    <property type="project" value="TreeGrafter"/>
</dbReference>
<evidence type="ECO:0000256" key="1">
    <source>
        <dbReference type="ARBA" id="ARBA00007039"/>
    </source>
</evidence>
<sequence>MPLGLPQLGENGESWDENWMDIYNHFLSNRMIYLSNGLDKENSDSISGVLVALDLQEREVIHLYVNHSDGMLIPSLFLHNIMKAVPSPVHTIGLGQTRAMGTFILAGGESTHRIAFPNAKVTLSEPTMEYTEVFNVGSTVLSDIRLAFQTLLERLERITKKPGSVIREDMARAEPMSVEEAMTYGIVDAVIDTVNTPIK</sequence>
<dbReference type="GO" id="GO:0004176">
    <property type="term" value="F:ATP-dependent peptidase activity"/>
    <property type="evidence" value="ECO:0007669"/>
    <property type="project" value="InterPro"/>
</dbReference>
<dbReference type="InterPro" id="IPR001907">
    <property type="entry name" value="ClpP"/>
</dbReference>
<dbReference type="GO" id="GO:0009532">
    <property type="term" value="C:plastid stroma"/>
    <property type="evidence" value="ECO:0007669"/>
    <property type="project" value="UniProtKB-ARBA"/>
</dbReference>
<dbReference type="PANTHER" id="PTHR10381:SF15">
    <property type="entry name" value="CHLOROPLASTIC ATP-DEPENDENT CLP PROTEASE PROTEOLYTIC SUBUNIT 1"/>
    <property type="match status" value="1"/>
</dbReference>
<dbReference type="GeneID" id="26375089"/>
<dbReference type="InterPro" id="IPR023562">
    <property type="entry name" value="ClpP/TepA"/>
</dbReference>
<dbReference type="Gene3D" id="3.90.226.10">
    <property type="entry name" value="2-enoyl-CoA Hydratase, Chain A, domain 1"/>
    <property type="match status" value="1"/>
</dbReference>
<organism evidence="7">
    <name type="scientific">Plantago maritima</name>
    <name type="common">sea plantain</name>
    <dbReference type="NCBI Taxonomy" id="197809"/>
    <lineage>
        <taxon>Eukaryota</taxon>
        <taxon>Viridiplantae</taxon>
        <taxon>Streptophyta</taxon>
        <taxon>Embryophyta</taxon>
        <taxon>Tracheophyta</taxon>
        <taxon>Spermatophyta</taxon>
        <taxon>Magnoliopsida</taxon>
        <taxon>eudicotyledons</taxon>
        <taxon>Gunneridae</taxon>
        <taxon>Pentapetalae</taxon>
        <taxon>asterids</taxon>
        <taxon>lamiids</taxon>
        <taxon>Lamiales</taxon>
        <taxon>Plantaginaceae</taxon>
        <taxon>Plantagineae</taxon>
        <taxon>Plantago</taxon>
    </lineage>
</organism>
<protein>
    <recommendedName>
        <fullName evidence="6">ATP-dependent Clp protease proteolytic subunit</fullName>
    </recommendedName>
</protein>
<evidence type="ECO:0000256" key="4">
    <source>
        <dbReference type="ARBA" id="ARBA00022801"/>
    </source>
</evidence>
<keyword evidence="2 7" id="KW-0934">Plastid</keyword>
<dbReference type="GO" id="GO:0051117">
    <property type="term" value="F:ATPase binding"/>
    <property type="evidence" value="ECO:0007669"/>
    <property type="project" value="TreeGrafter"/>
</dbReference>
<keyword evidence="4" id="KW-0378">Hydrolase</keyword>
<dbReference type="PRINTS" id="PR00127">
    <property type="entry name" value="CLPPROTEASEP"/>
</dbReference>
<keyword evidence="5" id="KW-0720">Serine protease</keyword>
<evidence type="ECO:0000256" key="5">
    <source>
        <dbReference type="ARBA" id="ARBA00022825"/>
    </source>
</evidence>
<dbReference type="Pfam" id="PF00574">
    <property type="entry name" value="CLP_protease"/>
    <property type="match status" value="1"/>
</dbReference>
<accession>A0A0S1EGW0</accession>
<dbReference type="EMBL" id="KR297244">
    <property type="protein sequence ID" value="ALJ78319.1"/>
    <property type="molecule type" value="Genomic_DNA"/>
</dbReference>
<geneLocation type="plastid" evidence="7"/>
<evidence type="ECO:0000313" key="7">
    <source>
        <dbReference type="EMBL" id="ALJ78319.1"/>
    </source>
</evidence>
<keyword evidence="3 7" id="KW-0645">Protease</keyword>
<gene>
    <name evidence="7" type="primary">clpP</name>
</gene>
<dbReference type="AlphaFoldDB" id="A0A0S1EGW0"/>
<dbReference type="CDD" id="cd07017">
    <property type="entry name" value="S14_ClpP_2"/>
    <property type="match status" value="1"/>
</dbReference>
<evidence type="ECO:0000256" key="6">
    <source>
        <dbReference type="RuleBase" id="RU003567"/>
    </source>
</evidence>
<proteinExistence type="inferred from homology"/>
<dbReference type="SUPFAM" id="SSF52096">
    <property type="entry name" value="ClpP/crotonase"/>
    <property type="match status" value="1"/>
</dbReference>
<dbReference type="RefSeq" id="YP_009183014.1">
    <property type="nucleotide sequence ID" value="NC_028519.1"/>
</dbReference>
<dbReference type="GO" id="GO:0006515">
    <property type="term" value="P:protein quality control for misfolded or incompletely synthesized proteins"/>
    <property type="evidence" value="ECO:0007669"/>
    <property type="project" value="TreeGrafter"/>
</dbReference>
<dbReference type="PANTHER" id="PTHR10381">
    <property type="entry name" value="ATP-DEPENDENT CLP PROTEASE PROTEOLYTIC SUBUNIT"/>
    <property type="match status" value="1"/>
</dbReference>
<reference evidence="7" key="1">
    <citation type="journal article" date="2016" name="New Phytol.">
        <title>Evolutionary dynamics of the plastid inverted repeat: the effects of expansion, contraction, and loss on substitution rates.</title>
        <authorList>
            <person name="Zhu A."/>
            <person name="Guo W."/>
            <person name="Gupta S."/>
            <person name="Fan W."/>
            <person name="Mower J.P."/>
        </authorList>
    </citation>
    <scope>NUCLEOTIDE SEQUENCE</scope>
</reference>
<name>A0A0S1EGW0_9LAMI</name>
<dbReference type="InterPro" id="IPR029045">
    <property type="entry name" value="ClpP/crotonase-like_dom_sf"/>
</dbReference>
<evidence type="ECO:0000256" key="3">
    <source>
        <dbReference type="ARBA" id="ARBA00022670"/>
    </source>
</evidence>
<dbReference type="GO" id="GO:0004252">
    <property type="term" value="F:serine-type endopeptidase activity"/>
    <property type="evidence" value="ECO:0007669"/>
    <property type="project" value="InterPro"/>
</dbReference>
<evidence type="ECO:0000256" key="2">
    <source>
        <dbReference type="ARBA" id="ARBA00022640"/>
    </source>
</evidence>